<dbReference type="SUPFAM" id="SSF51430">
    <property type="entry name" value="NAD(P)-linked oxidoreductase"/>
    <property type="match status" value="1"/>
</dbReference>
<feature type="region of interest" description="Disordered" evidence="2">
    <location>
        <begin position="1"/>
        <end position="25"/>
    </location>
</feature>
<protein>
    <recommendedName>
        <fullName evidence="3">NADP-dependent oxidoreductase domain-containing protein</fullName>
    </recommendedName>
</protein>
<evidence type="ECO:0000256" key="1">
    <source>
        <dbReference type="ARBA" id="ARBA00023002"/>
    </source>
</evidence>
<feature type="region of interest" description="Disordered" evidence="2">
    <location>
        <begin position="336"/>
        <end position="470"/>
    </location>
</feature>
<name>A0A4D4LG44_STRAX</name>
<dbReference type="PANTHER" id="PTHR43364">
    <property type="entry name" value="NADH-SPECIFIC METHYLGLYOXAL REDUCTASE-RELATED"/>
    <property type="match status" value="1"/>
</dbReference>
<reference evidence="4 5" key="1">
    <citation type="submission" date="2019-04" db="EMBL/GenBank/DDBJ databases">
        <title>Draft genome sequences of Streptomyces avermitilis NBRC 14893.</title>
        <authorList>
            <person name="Komaki H."/>
            <person name="Tamura T."/>
            <person name="Hosoyama A."/>
        </authorList>
    </citation>
    <scope>NUCLEOTIDE SEQUENCE [LARGE SCALE GENOMIC DNA]</scope>
    <source>
        <strain evidence="4 5">NBRC 14893</strain>
    </source>
</reference>
<dbReference type="Pfam" id="PF00248">
    <property type="entry name" value="Aldo_ket_red"/>
    <property type="match status" value="1"/>
</dbReference>
<feature type="compositionally biased region" description="Basic residues" evidence="2">
    <location>
        <begin position="446"/>
        <end position="460"/>
    </location>
</feature>
<dbReference type="PANTHER" id="PTHR43364:SF5">
    <property type="entry name" value="REDUCTASE"/>
    <property type="match status" value="1"/>
</dbReference>
<dbReference type="AlphaFoldDB" id="A0A4D4LG44"/>
<dbReference type="EMBL" id="BJHX01000001">
    <property type="protein sequence ID" value="GDY60611.1"/>
    <property type="molecule type" value="Genomic_DNA"/>
</dbReference>
<dbReference type="GO" id="GO:0016491">
    <property type="term" value="F:oxidoreductase activity"/>
    <property type="evidence" value="ECO:0007669"/>
    <property type="project" value="UniProtKB-KW"/>
</dbReference>
<proteinExistence type="predicted"/>
<comment type="caution">
    <text evidence="4">The sequence shown here is derived from an EMBL/GenBank/DDBJ whole genome shotgun (WGS) entry which is preliminary data.</text>
</comment>
<evidence type="ECO:0000256" key="2">
    <source>
        <dbReference type="SAM" id="MobiDB-lite"/>
    </source>
</evidence>
<feature type="compositionally biased region" description="Basic and acidic residues" evidence="2">
    <location>
        <begin position="405"/>
        <end position="420"/>
    </location>
</feature>
<dbReference type="InterPro" id="IPR023210">
    <property type="entry name" value="NADP_OxRdtase_dom"/>
</dbReference>
<feature type="compositionally biased region" description="Basic and acidic residues" evidence="2">
    <location>
        <begin position="461"/>
        <end position="470"/>
    </location>
</feature>
<accession>A0A4D4LG44</accession>
<evidence type="ECO:0000259" key="3">
    <source>
        <dbReference type="Pfam" id="PF00248"/>
    </source>
</evidence>
<dbReference type="InterPro" id="IPR050523">
    <property type="entry name" value="AKR_Detox_Biosynth"/>
</dbReference>
<dbReference type="InterPro" id="IPR036812">
    <property type="entry name" value="NAD(P)_OxRdtase_dom_sf"/>
</dbReference>
<keyword evidence="1" id="KW-0560">Oxidoreductase</keyword>
<sequence length="470" mass="51118">MMPTTAEPAPVQSDSNSSAPLHTELGRTRLRISRLALGTVNIGGRVEEPEARRLMDHALAQGITLFDTANTYGWRVHKGYTEEVIGRWLADRPARREQVVLATKVGDPMGSGPNDHGLSVRNIVAACDASLRRLRTDWIDLYQLHHIDRRAGWDEVWQAMDLLITQGKVRYVGSSNFAGWDIASAQEAARRRNALGLASEQCVYNLVTRHAELEVIPAASAYGVGVLVWSPLHGGLLGGVLRKTRENTAVKSAQGRAVEALEHHRTTIAAYEDVCADHGLDPAHVGMAWVLSRPGVTGLVIGPRTEQHVDGALHALRTPLPEPVLARLEELFPPVGRGGSAPTPGCPDPTASCPPARPVRPARPARPVPTHERKGLHDRAGVHRSPDRAARVRAGTRCPRAADQAPRRQPDPAEVPDRQPVRLHAAQPARRPALHGRAVPHAAGSPRRHHGVRRSARTAPRHADRAAQHL</sequence>
<evidence type="ECO:0000313" key="5">
    <source>
        <dbReference type="Proteomes" id="UP000302139"/>
    </source>
</evidence>
<evidence type="ECO:0000313" key="4">
    <source>
        <dbReference type="EMBL" id="GDY60611.1"/>
    </source>
</evidence>
<dbReference type="Gene3D" id="3.20.20.100">
    <property type="entry name" value="NADP-dependent oxidoreductase domain"/>
    <property type="match status" value="1"/>
</dbReference>
<dbReference type="Proteomes" id="UP000302139">
    <property type="component" value="Unassembled WGS sequence"/>
</dbReference>
<dbReference type="GO" id="GO:0005829">
    <property type="term" value="C:cytosol"/>
    <property type="evidence" value="ECO:0007669"/>
    <property type="project" value="TreeGrafter"/>
</dbReference>
<gene>
    <name evidence="4" type="ORF">SAV14893_000040</name>
</gene>
<dbReference type="FunFam" id="3.20.20.100:FF:000004">
    <property type="entry name" value="Oxidoreductase, aldo/keto reductase"/>
    <property type="match status" value="1"/>
</dbReference>
<organism evidence="4 5">
    <name type="scientific">Streptomyces avermitilis</name>
    <dbReference type="NCBI Taxonomy" id="33903"/>
    <lineage>
        <taxon>Bacteria</taxon>
        <taxon>Bacillati</taxon>
        <taxon>Actinomycetota</taxon>
        <taxon>Actinomycetes</taxon>
        <taxon>Kitasatosporales</taxon>
        <taxon>Streptomycetaceae</taxon>
        <taxon>Streptomyces</taxon>
    </lineage>
</organism>
<feature type="compositionally biased region" description="Basic and acidic residues" evidence="2">
    <location>
        <begin position="369"/>
        <end position="390"/>
    </location>
</feature>
<feature type="domain" description="NADP-dependent oxidoreductase" evidence="3">
    <location>
        <begin position="34"/>
        <end position="331"/>
    </location>
</feature>